<reference evidence="9" key="2">
    <citation type="journal article" date="2024" name="Plant">
        <title>Genomic evolution and insights into agronomic trait innovations of Sesamum species.</title>
        <authorList>
            <person name="Miao H."/>
            <person name="Wang L."/>
            <person name="Qu L."/>
            <person name="Liu H."/>
            <person name="Sun Y."/>
            <person name="Le M."/>
            <person name="Wang Q."/>
            <person name="Wei S."/>
            <person name="Zheng Y."/>
            <person name="Lin W."/>
            <person name="Duan Y."/>
            <person name="Cao H."/>
            <person name="Xiong S."/>
            <person name="Wang X."/>
            <person name="Wei L."/>
            <person name="Li C."/>
            <person name="Ma Q."/>
            <person name="Ju M."/>
            <person name="Zhao R."/>
            <person name="Li G."/>
            <person name="Mu C."/>
            <person name="Tian Q."/>
            <person name="Mei H."/>
            <person name="Zhang T."/>
            <person name="Gao T."/>
            <person name="Zhang H."/>
        </authorList>
    </citation>
    <scope>NUCLEOTIDE SEQUENCE</scope>
    <source>
        <strain evidence="9">G02</strain>
    </source>
</reference>
<proteinExistence type="predicted"/>
<dbReference type="InterPro" id="IPR044653">
    <property type="entry name" value="AZF1/2/3-like"/>
</dbReference>
<dbReference type="Pfam" id="PF13912">
    <property type="entry name" value="zf-C2H2_6"/>
    <property type="match status" value="2"/>
</dbReference>
<dbReference type="PROSITE" id="PS50157">
    <property type="entry name" value="ZINC_FINGER_C2H2_2"/>
    <property type="match status" value="3"/>
</dbReference>
<dbReference type="Gene3D" id="3.30.160.60">
    <property type="entry name" value="Classic Zinc Finger"/>
    <property type="match status" value="2"/>
</dbReference>
<keyword evidence="3 7" id="KW-0863">Zinc-finger</keyword>
<keyword evidence="5" id="KW-0805">Transcription regulation</keyword>
<dbReference type="PANTHER" id="PTHR45988:SF22">
    <property type="entry name" value="OS07G0590100 PROTEIN"/>
    <property type="match status" value="1"/>
</dbReference>
<name>A0AAW2W4V2_SESRA</name>
<comment type="caution">
    <text evidence="9">The sequence shown here is derived from an EMBL/GenBank/DDBJ whole genome shotgun (WGS) entry which is preliminary data.</text>
</comment>
<dbReference type="GO" id="GO:0008270">
    <property type="term" value="F:zinc ion binding"/>
    <property type="evidence" value="ECO:0007669"/>
    <property type="project" value="UniProtKB-KW"/>
</dbReference>
<dbReference type="SUPFAM" id="SSF57667">
    <property type="entry name" value="beta-beta-alpha zinc fingers"/>
    <property type="match status" value="2"/>
</dbReference>
<keyword evidence="2" id="KW-0677">Repeat</keyword>
<protein>
    <submittedName>
        <fullName evidence="9">Zinc finger protein ZAT6</fullName>
    </submittedName>
</protein>
<feature type="domain" description="C2H2-type" evidence="8">
    <location>
        <begin position="296"/>
        <end position="323"/>
    </location>
</feature>
<evidence type="ECO:0000259" key="8">
    <source>
        <dbReference type="PROSITE" id="PS50157"/>
    </source>
</evidence>
<evidence type="ECO:0000256" key="2">
    <source>
        <dbReference type="ARBA" id="ARBA00022737"/>
    </source>
</evidence>
<dbReference type="GO" id="GO:0005634">
    <property type="term" value="C:nucleus"/>
    <property type="evidence" value="ECO:0007669"/>
    <property type="project" value="TreeGrafter"/>
</dbReference>
<evidence type="ECO:0000256" key="6">
    <source>
        <dbReference type="ARBA" id="ARBA00023163"/>
    </source>
</evidence>
<dbReference type="GO" id="GO:0003700">
    <property type="term" value="F:DNA-binding transcription factor activity"/>
    <property type="evidence" value="ECO:0007669"/>
    <property type="project" value="InterPro"/>
</dbReference>
<sequence length="421" mass="45827">MERLIIKIKIPRADELQFACPVCSRSFASAKALGGHKRVHMQKGKKSSHQRRELQIVDGEAGNRVKSFNCPVCPQSFVSDKSLYGHMRAHPERNWRGMKPPTPELENGGNSSLVPVSGPAVALLGNGSEGDKELGSDVPLLEWPKSARRSRHGKAPMNVPADPDYQELSVCGAYDLMALANGEPAGREDLAPKKKRLELAVSTGAGSSGDSSRNKKAIVLGGDLSLENQDKITNPGLESSVRRKAIVLGGGLSVGNRDKIPNPGPESSTRREVSLMSVTSNVNVRNKVPVKAQKQYICSICDRSFRSYHALGGHKAHHIIKEARVRYSVGIDNESTSAGALVPYVGQPQGCSRDIVHRCPFCDNIFSTSRDLIDHRRQCSGPAEPANEVLHLGGQETRSQSIVVHKFDLNELPPEWTDEDC</sequence>
<dbReference type="PANTHER" id="PTHR45988">
    <property type="entry name" value="C2H2 TYPE ZINC FINGER TRANSCRIPTION FACTOR FAMILY-RELATED"/>
    <property type="match status" value="1"/>
</dbReference>
<evidence type="ECO:0000256" key="4">
    <source>
        <dbReference type="ARBA" id="ARBA00022833"/>
    </source>
</evidence>
<evidence type="ECO:0000256" key="5">
    <source>
        <dbReference type="ARBA" id="ARBA00023015"/>
    </source>
</evidence>
<accession>A0AAW2W4V2</accession>
<dbReference type="EMBL" id="JACGWJ010000002">
    <property type="protein sequence ID" value="KAL0435287.1"/>
    <property type="molecule type" value="Genomic_DNA"/>
</dbReference>
<dbReference type="Pfam" id="PF13894">
    <property type="entry name" value="zf-C2H2_4"/>
    <property type="match status" value="1"/>
</dbReference>
<evidence type="ECO:0000256" key="3">
    <source>
        <dbReference type="ARBA" id="ARBA00022771"/>
    </source>
</evidence>
<organism evidence="9">
    <name type="scientific">Sesamum radiatum</name>
    <name type="common">Black benniseed</name>
    <dbReference type="NCBI Taxonomy" id="300843"/>
    <lineage>
        <taxon>Eukaryota</taxon>
        <taxon>Viridiplantae</taxon>
        <taxon>Streptophyta</taxon>
        <taxon>Embryophyta</taxon>
        <taxon>Tracheophyta</taxon>
        <taxon>Spermatophyta</taxon>
        <taxon>Magnoliopsida</taxon>
        <taxon>eudicotyledons</taxon>
        <taxon>Gunneridae</taxon>
        <taxon>Pentapetalae</taxon>
        <taxon>asterids</taxon>
        <taxon>lamiids</taxon>
        <taxon>Lamiales</taxon>
        <taxon>Pedaliaceae</taxon>
        <taxon>Sesamum</taxon>
    </lineage>
</organism>
<dbReference type="PROSITE" id="PS00028">
    <property type="entry name" value="ZINC_FINGER_C2H2_1"/>
    <property type="match status" value="3"/>
</dbReference>
<feature type="domain" description="C2H2-type" evidence="8">
    <location>
        <begin position="68"/>
        <end position="95"/>
    </location>
</feature>
<reference evidence="9" key="1">
    <citation type="submission" date="2020-06" db="EMBL/GenBank/DDBJ databases">
        <authorList>
            <person name="Li T."/>
            <person name="Hu X."/>
            <person name="Zhang T."/>
            <person name="Song X."/>
            <person name="Zhang H."/>
            <person name="Dai N."/>
            <person name="Sheng W."/>
            <person name="Hou X."/>
            <person name="Wei L."/>
        </authorList>
    </citation>
    <scope>NUCLEOTIDE SEQUENCE</scope>
    <source>
        <strain evidence="9">G02</strain>
        <tissue evidence="9">Leaf</tissue>
    </source>
</reference>
<keyword evidence="6" id="KW-0804">Transcription</keyword>
<dbReference type="SMART" id="SM00355">
    <property type="entry name" value="ZnF_C2H2"/>
    <property type="match status" value="4"/>
</dbReference>
<evidence type="ECO:0000256" key="7">
    <source>
        <dbReference type="PROSITE-ProRule" id="PRU00042"/>
    </source>
</evidence>
<evidence type="ECO:0000313" key="9">
    <source>
        <dbReference type="EMBL" id="KAL0435287.1"/>
    </source>
</evidence>
<gene>
    <name evidence="9" type="ORF">Sradi_0236600</name>
</gene>
<evidence type="ECO:0000256" key="1">
    <source>
        <dbReference type="ARBA" id="ARBA00022723"/>
    </source>
</evidence>
<keyword evidence="1" id="KW-0479">Metal-binding</keyword>
<dbReference type="GO" id="GO:0000976">
    <property type="term" value="F:transcription cis-regulatory region binding"/>
    <property type="evidence" value="ECO:0007669"/>
    <property type="project" value="TreeGrafter"/>
</dbReference>
<dbReference type="AlphaFoldDB" id="A0AAW2W4V2"/>
<dbReference type="InterPro" id="IPR013087">
    <property type="entry name" value="Znf_C2H2_type"/>
</dbReference>
<keyword evidence="4" id="KW-0862">Zinc</keyword>
<dbReference type="InterPro" id="IPR036236">
    <property type="entry name" value="Znf_C2H2_sf"/>
</dbReference>
<feature type="domain" description="C2H2-type" evidence="8">
    <location>
        <begin position="18"/>
        <end position="45"/>
    </location>
</feature>